<dbReference type="SMART" id="SM00382">
    <property type="entry name" value="AAA"/>
    <property type="match status" value="2"/>
</dbReference>
<evidence type="ECO:0000256" key="5">
    <source>
        <dbReference type="ARBA" id="ARBA00022741"/>
    </source>
</evidence>
<dbReference type="PROSITE" id="PS50893">
    <property type="entry name" value="ABC_TRANSPORTER_2"/>
    <property type="match status" value="2"/>
</dbReference>
<dbReference type="PANTHER" id="PTHR43297:SF2">
    <property type="entry name" value="DIPEPTIDE TRANSPORT ATP-BINDING PROTEIN DPPD"/>
    <property type="match status" value="1"/>
</dbReference>
<feature type="domain" description="ABC transporter" evidence="9">
    <location>
        <begin position="304"/>
        <end position="547"/>
    </location>
</feature>
<evidence type="ECO:0000313" key="11">
    <source>
        <dbReference type="Proteomes" id="UP000704762"/>
    </source>
</evidence>
<feature type="domain" description="ABC transporter" evidence="9">
    <location>
        <begin position="12"/>
        <end position="270"/>
    </location>
</feature>
<dbReference type="GO" id="GO:0005524">
    <property type="term" value="F:ATP binding"/>
    <property type="evidence" value="ECO:0007669"/>
    <property type="project" value="UniProtKB-KW"/>
</dbReference>
<evidence type="ECO:0000256" key="1">
    <source>
        <dbReference type="ARBA" id="ARBA00004202"/>
    </source>
</evidence>
<dbReference type="InterPro" id="IPR003439">
    <property type="entry name" value="ABC_transporter-like_ATP-bd"/>
</dbReference>
<dbReference type="RefSeq" id="WP_338041273.1">
    <property type="nucleotide sequence ID" value="NZ_BAAAQP010000001.1"/>
</dbReference>
<dbReference type="InterPro" id="IPR003593">
    <property type="entry name" value="AAA+_ATPase"/>
</dbReference>
<reference evidence="10 11" key="1">
    <citation type="submission" date="2021-01" db="EMBL/GenBank/DDBJ databases">
        <title>Sequencing the genomes of 1000 actinobacteria strains.</title>
        <authorList>
            <person name="Klenk H.-P."/>
        </authorList>
    </citation>
    <scope>NUCLEOTIDE SEQUENCE [LARGE SCALE GENOMIC DNA]</scope>
    <source>
        <strain evidence="10 11">DSM 18662</strain>
    </source>
</reference>
<keyword evidence="3" id="KW-0813">Transport</keyword>
<dbReference type="SUPFAM" id="SSF52540">
    <property type="entry name" value="P-loop containing nucleoside triphosphate hydrolases"/>
    <property type="match status" value="2"/>
</dbReference>
<dbReference type="InterPro" id="IPR027417">
    <property type="entry name" value="P-loop_NTPase"/>
</dbReference>
<dbReference type="NCBIfam" id="NF008453">
    <property type="entry name" value="PRK11308.1"/>
    <property type="match status" value="2"/>
</dbReference>
<keyword evidence="4" id="KW-1003">Cell membrane</keyword>
<dbReference type="NCBIfam" id="NF007739">
    <property type="entry name" value="PRK10419.1"/>
    <property type="match status" value="2"/>
</dbReference>
<dbReference type="EMBL" id="JAFBCF010000001">
    <property type="protein sequence ID" value="MBM7799348.1"/>
    <property type="molecule type" value="Genomic_DNA"/>
</dbReference>
<keyword evidence="7" id="KW-0472">Membrane</keyword>
<comment type="caution">
    <text evidence="10">The sequence shown here is derived from an EMBL/GenBank/DDBJ whole genome shotgun (WGS) entry which is preliminary data.</text>
</comment>
<evidence type="ECO:0000256" key="6">
    <source>
        <dbReference type="ARBA" id="ARBA00022840"/>
    </source>
</evidence>
<dbReference type="Proteomes" id="UP000704762">
    <property type="component" value="Unassembled WGS sequence"/>
</dbReference>
<dbReference type="InterPro" id="IPR050388">
    <property type="entry name" value="ABC_Ni/Peptide_Import"/>
</dbReference>
<organism evidence="10 11">
    <name type="scientific">Microlunatus panaciterrae</name>
    <dbReference type="NCBI Taxonomy" id="400768"/>
    <lineage>
        <taxon>Bacteria</taxon>
        <taxon>Bacillati</taxon>
        <taxon>Actinomycetota</taxon>
        <taxon>Actinomycetes</taxon>
        <taxon>Propionibacteriales</taxon>
        <taxon>Propionibacteriaceae</taxon>
        <taxon>Microlunatus</taxon>
    </lineage>
</organism>
<dbReference type="Pfam" id="PF08352">
    <property type="entry name" value="oligo_HPY"/>
    <property type="match status" value="2"/>
</dbReference>
<proteinExistence type="inferred from homology"/>
<name>A0ABS2RK13_9ACTN</name>
<evidence type="ECO:0000256" key="4">
    <source>
        <dbReference type="ARBA" id="ARBA00022475"/>
    </source>
</evidence>
<comment type="similarity">
    <text evidence="2">Belongs to the ABC transporter superfamily.</text>
</comment>
<keyword evidence="5" id="KW-0547">Nucleotide-binding</keyword>
<dbReference type="PROSITE" id="PS00211">
    <property type="entry name" value="ABC_TRANSPORTER_1"/>
    <property type="match status" value="2"/>
</dbReference>
<sequence>MNTRVTTPVLAVDGVSISFTAAGVPGNGGWRNGGWREVVHGVSFDLLPGRVLALVGESGSGKSVTAMSTLGLLPATARFSGSIRLQGEELVGASTRRLRQVRGGQVGTIFQEPMNALNPVFTIGNQIAEGLREHQPAMSRQQAKQRVLELLDSVEVRDPRRIARAFPHEMSGGQLQRAMIAMAIGNNPLALIADEPTTALDVTVQAGILDLLRDLKDRLGMAMLLITHDMGVVADIADDVAVMKDGTIVEAAAAGAVFAQPQSSYTRTLLDSVPRLAALRLTERPATPPDSIPVPPEPALAAQLVGASVVYHGRDLGSGVRAVDDVTLSIPRGESVGLVGESGSGKSTVGRALAGLVPVASGHALLDGVDLARASRSTLRRARTRLGIVFQDPASSLNPRHTIGRSVGEPLRLQGRHDSAQLRSRVRELLEAVQLSAALAGRYPHELSGGQRQRVAIARAISTNPALLIADEPTSALDVSVQARVLDVLRDLQAGLGFACLFISHDLAVVGEVTNQIAVMHHGRIVEQGPTNTVLTMPQQPYTQRLLAAAPVPDPREQSERRHARQLLSR</sequence>
<evidence type="ECO:0000256" key="8">
    <source>
        <dbReference type="SAM" id="MobiDB-lite"/>
    </source>
</evidence>
<evidence type="ECO:0000256" key="7">
    <source>
        <dbReference type="ARBA" id="ARBA00023136"/>
    </source>
</evidence>
<feature type="region of interest" description="Disordered" evidence="8">
    <location>
        <begin position="550"/>
        <end position="570"/>
    </location>
</feature>
<dbReference type="CDD" id="cd03257">
    <property type="entry name" value="ABC_NikE_OppD_transporters"/>
    <property type="match status" value="2"/>
</dbReference>
<evidence type="ECO:0000313" key="10">
    <source>
        <dbReference type="EMBL" id="MBM7799348.1"/>
    </source>
</evidence>
<evidence type="ECO:0000256" key="2">
    <source>
        <dbReference type="ARBA" id="ARBA00005417"/>
    </source>
</evidence>
<dbReference type="InterPro" id="IPR017871">
    <property type="entry name" value="ABC_transporter-like_CS"/>
</dbReference>
<dbReference type="PANTHER" id="PTHR43297">
    <property type="entry name" value="OLIGOPEPTIDE TRANSPORT ATP-BINDING PROTEIN APPD"/>
    <property type="match status" value="1"/>
</dbReference>
<accession>A0ABS2RK13</accession>
<keyword evidence="6 10" id="KW-0067">ATP-binding</keyword>
<protein>
    <submittedName>
        <fullName evidence="10">Peptide/nickel transport system ATP-binding protein</fullName>
    </submittedName>
</protein>
<gene>
    <name evidence="10" type="ORF">JOE57_002269</name>
</gene>
<keyword evidence="11" id="KW-1185">Reference proteome</keyword>
<evidence type="ECO:0000256" key="3">
    <source>
        <dbReference type="ARBA" id="ARBA00022448"/>
    </source>
</evidence>
<dbReference type="Gene3D" id="3.40.50.300">
    <property type="entry name" value="P-loop containing nucleotide triphosphate hydrolases"/>
    <property type="match status" value="2"/>
</dbReference>
<dbReference type="Pfam" id="PF00005">
    <property type="entry name" value="ABC_tran"/>
    <property type="match status" value="2"/>
</dbReference>
<dbReference type="InterPro" id="IPR013563">
    <property type="entry name" value="Oligopep_ABC_C"/>
</dbReference>
<evidence type="ECO:0000259" key="9">
    <source>
        <dbReference type="PROSITE" id="PS50893"/>
    </source>
</evidence>
<comment type="subcellular location">
    <subcellularLocation>
        <location evidence="1">Cell membrane</location>
        <topology evidence="1">Peripheral membrane protein</topology>
    </subcellularLocation>
</comment>